<dbReference type="AlphaFoldDB" id="A0A2A5J423"/>
<proteinExistence type="predicted"/>
<evidence type="ECO:0000313" key="3">
    <source>
        <dbReference type="EMBL" id="PCK24354.1"/>
    </source>
</evidence>
<sequence>MGAMTEASTAPATDDTANPNATAAVGAMGGRIIPLGHDGRTLDSLAETVLGSTPSDDASCTDPETVKPDVPVQCWGPEASRWAHQILDGAQVRLTADLTADDVDKYGRLLRYITLPGGTDYSVLAAGEGMAREYPSHATPLAKSAEIIAAQSNAKSGQVGLWGPPCNGKSEN</sequence>
<organism evidence="3 4">
    <name type="scientific">Rhodococcus qingshengii</name>
    <dbReference type="NCBI Taxonomy" id="334542"/>
    <lineage>
        <taxon>Bacteria</taxon>
        <taxon>Bacillati</taxon>
        <taxon>Actinomycetota</taxon>
        <taxon>Actinomycetes</taxon>
        <taxon>Mycobacteriales</taxon>
        <taxon>Nocardiaceae</taxon>
        <taxon>Rhodococcus</taxon>
        <taxon>Rhodococcus erythropolis group</taxon>
    </lineage>
</organism>
<dbReference type="PROSITE" id="PS50830">
    <property type="entry name" value="TNASE_3"/>
    <property type="match status" value="1"/>
</dbReference>
<dbReference type="EMBL" id="NOVD01000032">
    <property type="protein sequence ID" value="PCK24354.1"/>
    <property type="molecule type" value="Genomic_DNA"/>
</dbReference>
<protein>
    <recommendedName>
        <fullName evidence="2">TNase-like domain-containing protein</fullName>
    </recommendedName>
</protein>
<dbReference type="Pfam" id="PF00565">
    <property type="entry name" value="SNase"/>
    <property type="match status" value="1"/>
</dbReference>
<dbReference type="InterPro" id="IPR035437">
    <property type="entry name" value="SNase_OB-fold_sf"/>
</dbReference>
<dbReference type="InterPro" id="IPR016071">
    <property type="entry name" value="Staphylococal_nuclease_OB-fold"/>
</dbReference>
<feature type="domain" description="TNase-like" evidence="2">
    <location>
        <begin position="63"/>
        <end position="164"/>
    </location>
</feature>
<accession>A0A2A5J423</accession>
<comment type="caution">
    <text evidence="3">The sequence shown here is derived from an EMBL/GenBank/DDBJ whole genome shotgun (WGS) entry which is preliminary data.</text>
</comment>
<evidence type="ECO:0000313" key="4">
    <source>
        <dbReference type="Proteomes" id="UP000230886"/>
    </source>
</evidence>
<feature type="compositionally biased region" description="Low complexity" evidence="1">
    <location>
        <begin position="9"/>
        <end position="21"/>
    </location>
</feature>
<reference evidence="3 4" key="1">
    <citation type="submission" date="2017-07" db="EMBL/GenBank/DDBJ databases">
        <title>Draft sequence of Rhodococcus enclensis 23b-28.</title>
        <authorList>
            <person name="Besaury L."/>
            <person name="Sancelme M."/>
            <person name="Amato P."/>
            <person name="Lallement A."/>
            <person name="Delort A.-M."/>
        </authorList>
    </citation>
    <scope>NUCLEOTIDE SEQUENCE [LARGE SCALE GENOMIC DNA]</scope>
    <source>
        <strain evidence="3 4">23b-28</strain>
    </source>
</reference>
<evidence type="ECO:0000259" key="2">
    <source>
        <dbReference type="PROSITE" id="PS50830"/>
    </source>
</evidence>
<name>A0A2A5J423_RHOSG</name>
<gene>
    <name evidence="3" type="ORF">CHR55_26465</name>
</gene>
<dbReference type="Gene3D" id="2.40.50.90">
    <property type="match status" value="1"/>
</dbReference>
<evidence type="ECO:0000256" key="1">
    <source>
        <dbReference type="SAM" id="MobiDB-lite"/>
    </source>
</evidence>
<dbReference type="Proteomes" id="UP000230886">
    <property type="component" value="Unassembled WGS sequence"/>
</dbReference>
<feature type="region of interest" description="Disordered" evidence="1">
    <location>
        <begin position="1"/>
        <end position="21"/>
    </location>
</feature>
<dbReference type="SMART" id="SM00318">
    <property type="entry name" value="SNc"/>
    <property type="match status" value="1"/>
</dbReference>
<dbReference type="SUPFAM" id="SSF50199">
    <property type="entry name" value="Staphylococcal nuclease"/>
    <property type="match status" value="1"/>
</dbReference>